<keyword evidence="2" id="KW-1185">Reference proteome</keyword>
<dbReference type="AlphaFoldDB" id="A0A183BBH6"/>
<dbReference type="Proteomes" id="UP000272942">
    <property type="component" value="Unassembled WGS sequence"/>
</dbReference>
<evidence type="ECO:0000313" key="2">
    <source>
        <dbReference type="Proteomes" id="UP000272942"/>
    </source>
</evidence>
<proteinExistence type="predicted"/>
<reference evidence="1 2" key="2">
    <citation type="submission" date="2018-11" db="EMBL/GenBank/DDBJ databases">
        <authorList>
            <consortium name="Pathogen Informatics"/>
        </authorList>
    </citation>
    <scope>NUCLEOTIDE SEQUENCE [LARGE SCALE GENOMIC DNA]</scope>
    <source>
        <strain evidence="1 2">Egypt</strain>
    </source>
</reference>
<gene>
    <name evidence="1" type="ORF">ECPE_LOCUS16561</name>
</gene>
<evidence type="ECO:0000313" key="1">
    <source>
        <dbReference type="EMBL" id="VDP93833.1"/>
    </source>
</evidence>
<dbReference type="WBParaSite" id="ECPE_0001660401-mRNA-1">
    <property type="protein sequence ID" value="ECPE_0001660401-mRNA-1"/>
    <property type="gene ID" value="ECPE_0001660401"/>
</dbReference>
<reference evidence="3" key="1">
    <citation type="submission" date="2016-06" db="UniProtKB">
        <authorList>
            <consortium name="WormBaseParasite"/>
        </authorList>
    </citation>
    <scope>IDENTIFICATION</scope>
</reference>
<name>A0A183BBH6_9TREM</name>
<dbReference type="EMBL" id="UZAN01064857">
    <property type="protein sequence ID" value="VDP93833.1"/>
    <property type="molecule type" value="Genomic_DNA"/>
</dbReference>
<organism evidence="3">
    <name type="scientific">Echinostoma caproni</name>
    <dbReference type="NCBI Taxonomy" id="27848"/>
    <lineage>
        <taxon>Eukaryota</taxon>
        <taxon>Metazoa</taxon>
        <taxon>Spiralia</taxon>
        <taxon>Lophotrochozoa</taxon>
        <taxon>Platyhelminthes</taxon>
        <taxon>Trematoda</taxon>
        <taxon>Digenea</taxon>
        <taxon>Plagiorchiida</taxon>
        <taxon>Echinostomata</taxon>
        <taxon>Echinostomatoidea</taxon>
        <taxon>Echinostomatidae</taxon>
        <taxon>Echinostoma</taxon>
    </lineage>
</organism>
<accession>A0A183BBH6</accession>
<sequence>MSSGSNVASRTVRFVHQADKGYVMPSPPRLKFAPDITLKPDSMKPLCEAAVQSEMEYRQGSAAYQMPEFQTLDGSATTSRSPVTCRGTDNFGNTLIHLPKRDPLTFEGDPARYWLLMRCFEANVLKSTTDPTIMLSYLVQYCSEEAKRAIEICLILILRRDLPKP</sequence>
<protein>
    <submittedName>
        <fullName evidence="3">MyTH4 domain-containing protein</fullName>
    </submittedName>
</protein>
<evidence type="ECO:0000313" key="3">
    <source>
        <dbReference type="WBParaSite" id="ECPE_0001660401-mRNA-1"/>
    </source>
</evidence>